<dbReference type="KEGG" id="eiv:EIN_281990"/>
<dbReference type="OrthoDB" id="29925at2759"/>
<name>A0A0A1TX39_ENTIV</name>
<sequence length="474" mass="54226">MTNELQTSQFLTTKGPVLSSICHVLLNPLDQNVVTNADVLLGYILAQNSFDGFVDFCLRHDFEYGYSSLSDSEFFLPIFNSFSTRYLGNLVNLISKTVIEIVQDEKFYIDVPTLYSHDTTSSLFLRSIDSLVHMSSIVHTIILSHIEYLEPLLVFMNVIPNTSEDVEPRFVKDLVYFVVSSSLKERSELCRMFNAENSLETSTRLEFISGVFLEMWNPSQGFLQEFTLPCVLPEFGERLIVGLLCVEKKSTFVEESEELGFIELLQKYYCSIALLLSTQTANTLAKAIGMDKFYVKECVLMGKKLHYEIDMITCSKNSELFTKIQEFDTTKKNCIDSKKNQEDLYEKWCETRRSNTKLKQIKFSNLEIQSQSSRENSLKSEGVDSNSEKISFKYTPSRNSLKADWMSPKHPESPKNSKLIINEKPMLELKPNRNSPVKTSSAISLTTELPRKKKRKRSFVEAISCLATFGPKKD</sequence>
<feature type="region of interest" description="Disordered" evidence="1">
    <location>
        <begin position="427"/>
        <end position="451"/>
    </location>
</feature>
<proteinExistence type="predicted"/>
<dbReference type="RefSeq" id="XP_004185174.1">
    <property type="nucleotide sequence ID" value="XM_004185126.1"/>
</dbReference>
<dbReference type="Proteomes" id="UP000014680">
    <property type="component" value="Unassembled WGS sequence"/>
</dbReference>
<evidence type="ECO:0000256" key="1">
    <source>
        <dbReference type="SAM" id="MobiDB-lite"/>
    </source>
</evidence>
<dbReference type="OMA" id="TIKQTMI"/>
<evidence type="ECO:0000313" key="3">
    <source>
        <dbReference type="Proteomes" id="UP000014680"/>
    </source>
</evidence>
<reference evidence="2 3" key="1">
    <citation type="submission" date="2012-10" db="EMBL/GenBank/DDBJ databases">
        <authorList>
            <person name="Zafar N."/>
            <person name="Inman J."/>
            <person name="Hall N."/>
            <person name="Lorenzi H."/>
            <person name="Caler E."/>
        </authorList>
    </citation>
    <scope>NUCLEOTIDE SEQUENCE [LARGE SCALE GENOMIC DNA]</scope>
    <source>
        <strain evidence="2 3">IP1</strain>
    </source>
</reference>
<accession>A0A0A1TX39</accession>
<dbReference type="GeneID" id="14884804"/>
<dbReference type="EMBL" id="KB207030">
    <property type="protein sequence ID" value="ELP85828.1"/>
    <property type="molecule type" value="Genomic_DNA"/>
</dbReference>
<feature type="compositionally biased region" description="Polar residues" evidence="1">
    <location>
        <begin position="432"/>
        <end position="447"/>
    </location>
</feature>
<protein>
    <submittedName>
        <fullName evidence="2">Uncharacterized protein</fullName>
    </submittedName>
</protein>
<dbReference type="AlphaFoldDB" id="A0A0A1TX39"/>
<dbReference type="VEuPathDB" id="AmoebaDB:EIN_281990"/>
<gene>
    <name evidence="2" type="ORF">EIN_281990</name>
</gene>
<keyword evidence="3" id="KW-1185">Reference proteome</keyword>
<organism evidence="2 3">
    <name type="scientific">Entamoeba invadens IP1</name>
    <dbReference type="NCBI Taxonomy" id="370355"/>
    <lineage>
        <taxon>Eukaryota</taxon>
        <taxon>Amoebozoa</taxon>
        <taxon>Evosea</taxon>
        <taxon>Archamoebae</taxon>
        <taxon>Mastigamoebida</taxon>
        <taxon>Entamoebidae</taxon>
        <taxon>Entamoeba</taxon>
    </lineage>
</organism>
<evidence type="ECO:0000313" key="2">
    <source>
        <dbReference type="EMBL" id="ELP85828.1"/>
    </source>
</evidence>